<evidence type="ECO:0000313" key="1">
    <source>
        <dbReference type="EMBL" id="POY39916.1"/>
    </source>
</evidence>
<gene>
    <name evidence="1" type="ORF">C3L50_08785</name>
</gene>
<protein>
    <submittedName>
        <fullName evidence="1">Uncharacterized protein</fullName>
    </submittedName>
</protein>
<dbReference type="RefSeq" id="WP_103805804.1">
    <property type="nucleotide sequence ID" value="NZ_PQVG01000004.1"/>
</dbReference>
<accession>A0A2S5ABM0</accession>
<reference evidence="1 2" key="1">
    <citation type="submission" date="2018-01" db="EMBL/GenBank/DDBJ databases">
        <authorList>
            <person name="Gaut B.S."/>
            <person name="Morton B.R."/>
            <person name="Clegg M.T."/>
            <person name="Duvall M.R."/>
        </authorList>
    </citation>
    <scope>NUCLEOTIDE SEQUENCE [LARGE SCALE GENOMIC DNA]</scope>
    <source>
        <strain evidence="1 2">HR-AY</strain>
    </source>
</reference>
<keyword evidence="2" id="KW-1185">Reference proteome</keyword>
<evidence type="ECO:0000313" key="2">
    <source>
        <dbReference type="Proteomes" id="UP000237310"/>
    </source>
</evidence>
<organism evidence="1 2">
    <name type="scientific">Flavobacterium alvei</name>
    <dbReference type="NCBI Taxonomy" id="2080416"/>
    <lineage>
        <taxon>Bacteria</taxon>
        <taxon>Pseudomonadati</taxon>
        <taxon>Bacteroidota</taxon>
        <taxon>Flavobacteriia</taxon>
        <taxon>Flavobacteriales</taxon>
        <taxon>Flavobacteriaceae</taxon>
        <taxon>Flavobacterium</taxon>
    </lineage>
</organism>
<name>A0A2S5ABM0_9FLAO</name>
<sequence length="240" mass="28579">MRKAQNTYKKPKEFDIIRKSYQLEFFNFIEEKISLFPSYISKSFDFQNLPNTIQGENKITEQFHRFLNSQERNFKYNEILKSDFYHFIFENQSSGEKHRSYDIGVILGKETHNTGKILVIEAKRLPTPGNSRKKEYLFGNLGAVERFRKEVHGQDIKSNQAVIIGYIQSENQNHWFQQINSWIEEENKNPNESSLAWQNADKFVKDDSFSQIKISKYTSNHSRLTLEKIKLHHYWINLIN</sequence>
<dbReference type="OrthoDB" id="1091929at2"/>
<dbReference type="EMBL" id="PQVG01000004">
    <property type="protein sequence ID" value="POY39916.1"/>
    <property type="molecule type" value="Genomic_DNA"/>
</dbReference>
<dbReference type="Proteomes" id="UP000237310">
    <property type="component" value="Unassembled WGS sequence"/>
</dbReference>
<dbReference type="AlphaFoldDB" id="A0A2S5ABM0"/>
<comment type="caution">
    <text evidence="1">The sequence shown here is derived from an EMBL/GenBank/DDBJ whole genome shotgun (WGS) entry which is preliminary data.</text>
</comment>
<proteinExistence type="predicted"/>